<evidence type="ECO:0000256" key="7">
    <source>
        <dbReference type="ARBA" id="ARBA00022723"/>
    </source>
</evidence>
<dbReference type="InterPro" id="IPR014052">
    <property type="entry name" value="DNA_primase_ssu_euk/arc"/>
</dbReference>
<evidence type="ECO:0000256" key="6">
    <source>
        <dbReference type="ARBA" id="ARBA00022705"/>
    </source>
</evidence>
<dbReference type="CDD" id="cd04860">
    <property type="entry name" value="AE_Prim_S"/>
    <property type="match status" value="1"/>
</dbReference>
<dbReference type="VEuPathDB" id="TriTrypDB:TvY486_0702110"/>
<evidence type="ECO:0000256" key="9">
    <source>
        <dbReference type="RuleBase" id="RU003514"/>
    </source>
</evidence>
<evidence type="ECO:0000256" key="4">
    <source>
        <dbReference type="ARBA" id="ARBA00022679"/>
    </source>
</evidence>
<dbReference type="GO" id="GO:0046872">
    <property type="term" value="F:metal ion binding"/>
    <property type="evidence" value="ECO:0007669"/>
    <property type="project" value="UniProtKB-KW"/>
</dbReference>
<dbReference type="OMA" id="NVTRGFN"/>
<keyword evidence="7" id="KW-0479">Metal-binding</keyword>
<evidence type="ECO:0000256" key="5">
    <source>
        <dbReference type="ARBA" id="ARBA00022695"/>
    </source>
</evidence>
<evidence type="ECO:0000256" key="3">
    <source>
        <dbReference type="ARBA" id="ARBA00022515"/>
    </source>
</evidence>
<evidence type="ECO:0000256" key="8">
    <source>
        <dbReference type="ARBA" id="ARBA00023163"/>
    </source>
</evidence>
<organism evidence="10">
    <name type="scientific">Trypanosoma vivax (strain Y486)</name>
    <dbReference type="NCBI Taxonomy" id="1055687"/>
    <lineage>
        <taxon>Eukaryota</taxon>
        <taxon>Discoba</taxon>
        <taxon>Euglenozoa</taxon>
        <taxon>Kinetoplastea</taxon>
        <taxon>Metakinetoplastina</taxon>
        <taxon>Trypanosomatida</taxon>
        <taxon>Trypanosomatidae</taxon>
        <taxon>Trypanosoma</taxon>
        <taxon>Duttonella</taxon>
    </lineage>
</organism>
<gene>
    <name evidence="10" type="ORF">TVY486_0702110</name>
</gene>
<evidence type="ECO:0000256" key="2">
    <source>
        <dbReference type="ARBA" id="ARBA00022478"/>
    </source>
</evidence>
<keyword evidence="3 9" id="KW-0639">Primosome</keyword>
<dbReference type="GO" id="GO:0003899">
    <property type="term" value="F:DNA-directed RNA polymerase activity"/>
    <property type="evidence" value="ECO:0007669"/>
    <property type="project" value="InterPro"/>
</dbReference>
<dbReference type="NCBIfam" id="TIGR00335">
    <property type="entry name" value="primase_sml"/>
    <property type="match status" value="1"/>
</dbReference>
<reference evidence="10" key="1">
    <citation type="journal article" date="2012" name="Proc. Natl. Acad. Sci. U.S.A.">
        <title>Antigenic diversity is generated by distinct evolutionary mechanisms in African trypanosome species.</title>
        <authorList>
            <person name="Jackson A.P."/>
            <person name="Berry A."/>
            <person name="Aslett M."/>
            <person name="Allison H.C."/>
            <person name="Burton P."/>
            <person name="Vavrova-Anderson J."/>
            <person name="Brown R."/>
            <person name="Browne H."/>
            <person name="Corton N."/>
            <person name="Hauser H."/>
            <person name="Gamble J."/>
            <person name="Gilderthorp R."/>
            <person name="Marcello L."/>
            <person name="McQuillan J."/>
            <person name="Otto T.D."/>
            <person name="Quail M.A."/>
            <person name="Sanders M.J."/>
            <person name="van Tonder A."/>
            <person name="Ginger M.L."/>
            <person name="Field M.C."/>
            <person name="Barry J.D."/>
            <person name="Hertz-Fowler C."/>
            <person name="Berriman M."/>
        </authorList>
    </citation>
    <scope>NUCLEOTIDE SEQUENCE</scope>
    <source>
        <strain evidence="10">Y486</strain>
    </source>
</reference>
<dbReference type="GO" id="GO:0006269">
    <property type="term" value="P:DNA replication, synthesis of primer"/>
    <property type="evidence" value="ECO:0007669"/>
    <property type="project" value="UniProtKB-KW"/>
</dbReference>
<dbReference type="InterPro" id="IPR002755">
    <property type="entry name" value="DNA_primase_S"/>
</dbReference>
<proteinExistence type="inferred from homology"/>
<dbReference type="Gene3D" id="3.90.920.10">
    <property type="entry name" value="DNA primase, PRIM domain"/>
    <property type="match status" value="1"/>
</dbReference>
<keyword evidence="8" id="KW-0804">Transcription</keyword>
<dbReference type="EC" id="2.7.7.-" evidence="9"/>
<dbReference type="EMBL" id="HE573023">
    <property type="protein sequence ID" value="CCC48874.1"/>
    <property type="molecule type" value="Genomic_DNA"/>
</dbReference>
<accession>G0TY29</accession>
<dbReference type="AlphaFoldDB" id="G0TY29"/>
<comment type="similarity">
    <text evidence="1 9">Belongs to the eukaryotic-type primase small subunit family.</text>
</comment>
<evidence type="ECO:0000256" key="1">
    <source>
        <dbReference type="ARBA" id="ARBA00009762"/>
    </source>
</evidence>
<name>G0TY29_TRYVY</name>
<dbReference type="Pfam" id="PF01896">
    <property type="entry name" value="DNA_primase_S"/>
    <property type="match status" value="1"/>
</dbReference>
<dbReference type="SUPFAM" id="SSF56747">
    <property type="entry name" value="Prim-pol domain"/>
    <property type="match status" value="1"/>
</dbReference>
<dbReference type="PANTHER" id="PTHR10536">
    <property type="entry name" value="DNA PRIMASE SMALL SUBUNIT"/>
    <property type="match status" value="1"/>
</dbReference>
<sequence length="408" mass="46214">MLNETSLREFYEFVFPADLLVQWLSYNLSSVEQSTHNTVLAKGDDAGEGQRSAVSSDGYLARREFCFTLIGDIFTRFRSYSSAAELRRELIRCYPEKIDVGAVYTIRPNQKQSVGTILPVERELVFDIDMSDYDSVRSCCSGKSICQVCWLWVSCAADVLRTVLQDDFGFRYILPVFSGRRGIHLWVCDKRACKMHDDERAALVGYLAVVLPKAPRQAVIGDIVSGRPIHPTIRHVLTTVIEPAFSALFLNSSPANPNSVAHPKGARVVYDAIVSVLKMGSRRDVEQRFLQNVHFEDGNILDWAYIIRALGDAAPSVTMGAQILLMYPRLDEHVSTRRDHLLKLPFCVHPATGSLCCPLEWEELTTFDPIDDPPKLQQMLMNRHMDSKWLEPMRRMLANMARDPAEVR</sequence>
<protein>
    <recommendedName>
        <fullName evidence="9">DNA primase</fullName>
        <ecNumber evidence="9">2.7.7.-</ecNumber>
    </recommendedName>
</protein>
<keyword evidence="6 9" id="KW-0235">DNA replication</keyword>
<keyword evidence="5 10" id="KW-0548">Nucleotidyltransferase</keyword>
<dbReference type="GO" id="GO:0005658">
    <property type="term" value="C:alpha DNA polymerase:primase complex"/>
    <property type="evidence" value="ECO:0007669"/>
    <property type="project" value="UniProtKB-ARBA"/>
</dbReference>
<keyword evidence="2 9" id="KW-0240">DNA-directed RNA polymerase</keyword>
<keyword evidence="4 9" id="KW-0808">Transferase</keyword>
<evidence type="ECO:0000313" key="10">
    <source>
        <dbReference type="EMBL" id="CCC48874.1"/>
    </source>
</evidence>